<evidence type="ECO:0000259" key="1">
    <source>
        <dbReference type="Pfam" id="PF07905"/>
    </source>
</evidence>
<dbReference type="InterPro" id="IPR051448">
    <property type="entry name" value="CdaR-like_regulators"/>
</dbReference>
<proteinExistence type="predicted"/>
<sequence>MIRLPQYGRSQNELPTVAQALEFPAIQRGDPVVVAGAAGLGRRVRWVHMSEAVNIGGLLHGGELLLTMGIVFPEDPAGLALYVERLVEANAAALVIGLGPRYTDRLPPALVDAAEKHGLPLIALRRTIAFIDVTEEVHASLIDVQIRDLQASESIHQIFSALAVQGSKPEIVLRQVAKLSGFAVVLENRSRQVLAFDPAERTPGDVLAEWAEHAGRPHRAVRTYYDPLSGWLQTTVGARGNDWGRLVLMAPSAGARDLDAALDPTMTIPRSLIMLVEQAASTLAIGRLVDRESHLLDLTTHSSLLSRLLTGDADPAELDEQATALGVSFRRMRLAAFAFRSRATGAQDPRDRQRALRTLASAISDIAQERGLASLVAPVDDFTVGMLTTVPAGSTDLEVGEAIVEHLRRDGTAVLAAAGGAGRGAAASRTALLDAIETAGTAASMGVDEAVVTASDLGLRGLIHTLRDDPRVVQFAERAIGDLVDYDAQHKTSLVPLLRHFLDAGRNKTVAARNAFVSRPWMHERLRLIGDVLGVDLDDEQSCVTLQVALLVLDTQRERSESQRKASPS</sequence>
<dbReference type="Pfam" id="PF07905">
    <property type="entry name" value="PucR"/>
    <property type="match status" value="1"/>
</dbReference>
<dbReference type="InterPro" id="IPR025736">
    <property type="entry name" value="PucR_C-HTH_dom"/>
</dbReference>
<dbReference type="RefSeq" id="WP_305003220.1">
    <property type="nucleotide sequence ID" value="NZ_JAUQUB010000002.1"/>
</dbReference>
<dbReference type="PANTHER" id="PTHR33744">
    <property type="entry name" value="CARBOHYDRATE DIACID REGULATOR"/>
    <property type="match status" value="1"/>
</dbReference>
<dbReference type="Proteomes" id="UP001241072">
    <property type="component" value="Unassembled WGS sequence"/>
</dbReference>
<evidence type="ECO:0000313" key="3">
    <source>
        <dbReference type="EMBL" id="MDO7882788.1"/>
    </source>
</evidence>
<dbReference type="InterPro" id="IPR042070">
    <property type="entry name" value="PucR_C-HTH_sf"/>
</dbReference>
<name>A0ABT9BQV0_9MICO</name>
<evidence type="ECO:0000313" key="4">
    <source>
        <dbReference type="Proteomes" id="UP001241072"/>
    </source>
</evidence>
<feature type="domain" description="Purine catabolism PurC-like" evidence="1">
    <location>
        <begin position="21"/>
        <end position="140"/>
    </location>
</feature>
<gene>
    <name evidence="3" type="ORF">Q5716_11185</name>
</gene>
<keyword evidence="4" id="KW-1185">Reference proteome</keyword>
<dbReference type="Gene3D" id="1.10.10.2840">
    <property type="entry name" value="PucR C-terminal helix-turn-helix domain"/>
    <property type="match status" value="1"/>
</dbReference>
<dbReference type="Pfam" id="PF13556">
    <property type="entry name" value="HTH_30"/>
    <property type="match status" value="1"/>
</dbReference>
<evidence type="ECO:0000259" key="2">
    <source>
        <dbReference type="Pfam" id="PF13556"/>
    </source>
</evidence>
<dbReference type="InterPro" id="IPR012914">
    <property type="entry name" value="PucR_dom"/>
</dbReference>
<comment type="caution">
    <text evidence="3">The sequence shown here is derived from an EMBL/GenBank/DDBJ whole genome shotgun (WGS) entry which is preliminary data.</text>
</comment>
<accession>A0ABT9BQV0</accession>
<protein>
    <submittedName>
        <fullName evidence="3">PucR family transcriptional regulator</fullName>
    </submittedName>
</protein>
<organism evidence="3 4">
    <name type="scientific">Antiquaquibacter soli</name>
    <dbReference type="NCBI Taxonomy" id="3064523"/>
    <lineage>
        <taxon>Bacteria</taxon>
        <taxon>Bacillati</taxon>
        <taxon>Actinomycetota</taxon>
        <taxon>Actinomycetes</taxon>
        <taxon>Micrococcales</taxon>
        <taxon>Microbacteriaceae</taxon>
        <taxon>Antiquaquibacter</taxon>
    </lineage>
</organism>
<dbReference type="PANTHER" id="PTHR33744:SF1">
    <property type="entry name" value="DNA-BINDING TRANSCRIPTIONAL ACTIVATOR ADER"/>
    <property type="match status" value="1"/>
</dbReference>
<reference evidence="3 4" key="1">
    <citation type="submission" date="2023-07" db="EMBL/GenBank/DDBJ databases">
        <title>Protaetiibacter sp. nov WY-16 isolated from soil.</title>
        <authorList>
            <person name="Liu B."/>
            <person name="Wan Y."/>
        </authorList>
    </citation>
    <scope>NUCLEOTIDE SEQUENCE [LARGE SCALE GENOMIC DNA]</scope>
    <source>
        <strain evidence="3 4">WY-16</strain>
    </source>
</reference>
<feature type="domain" description="PucR C-terminal helix-turn-helix" evidence="2">
    <location>
        <begin position="494"/>
        <end position="551"/>
    </location>
</feature>
<dbReference type="EMBL" id="JAUQUB010000002">
    <property type="protein sequence ID" value="MDO7882788.1"/>
    <property type="molecule type" value="Genomic_DNA"/>
</dbReference>